<comment type="caution">
    <text evidence="5">The sequence shown here is derived from an EMBL/GenBank/DDBJ whole genome shotgun (WGS) entry which is preliminary data.</text>
</comment>
<keyword evidence="6" id="KW-1185">Reference proteome</keyword>
<evidence type="ECO:0000256" key="2">
    <source>
        <dbReference type="ARBA" id="ARBA00023235"/>
    </source>
</evidence>
<protein>
    <submittedName>
        <fullName evidence="5">Phosphoglycerate mutase</fullName>
    </submittedName>
</protein>
<keyword evidence="2" id="KW-0413">Isomerase</keyword>
<dbReference type="CDD" id="cd07067">
    <property type="entry name" value="HP_PGM_like"/>
    <property type="match status" value="1"/>
</dbReference>
<dbReference type="OrthoDB" id="9783269at2"/>
<feature type="active site" description="Tele-phosphohistidine intermediate" evidence="3">
    <location>
        <position position="12"/>
    </location>
</feature>
<organism evidence="5 6">
    <name type="scientific">Pseudaquabacterium pictum</name>
    <dbReference type="NCBI Taxonomy" id="2315236"/>
    <lineage>
        <taxon>Bacteria</taxon>
        <taxon>Pseudomonadati</taxon>
        <taxon>Pseudomonadota</taxon>
        <taxon>Betaproteobacteria</taxon>
        <taxon>Burkholderiales</taxon>
        <taxon>Sphaerotilaceae</taxon>
        <taxon>Pseudaquabacterium</taxon>
    </lineage>
</organism>
<dbReference type="InterPro" id="IPR029033">
    <property type="entry name" value="His_PPase_superfam"/>
</dbReference>
<dbReference type="Proteomes" id="UP000301751">
    <property type="component" value="Unassembled WGS sequence"/>
</dbReference>
<dbReference type="PANTHER" id="PTHR48100">
    <property type="entry name" value="BROAD-SPECIFICITY PHOSPHATASE YOR283W-RELATED"/>
    <property type="match status" value="1"/>
</dbReference>
<dbReference type="InterPro" id="IPR050275">
    <property type="entry name" value="PGM_Phosphatase"/>
</dbReference>
<proteinExistence type="predicted"/>
<name>A0A480AWA6_9BURK</name>
<dbReference type="GO" id="GO:0016791">
    <property type="term" value="F:phosphatase activity"/>
    <property type="evidence" value="ECO:0007669"/>
    <property type="project" value="TreeGrafter"/>
</dbReference>
<evidence type="ECO:0000256" key="4">
    <source>
        <dbReference type="PIRSR" id="PIRSR613078-2"/>
    </source>
</evidence>
<evidence type="ECO:0000313" key="5">
    <source>
        <dbReference type="EMBL" id="GCL65681.1"/>
    </source>
</evidence>
<feature type="active site" description="Proton donor/acceptor" evidence="3">
    <location>
        <position position="85"/>
    </location>
</feature>
<dbReference type="PANTHER" id="PTHR48100:SF1">
    <property type="entry name" value="HISTIDINE PHOSPHATASE FAMILY PROTEIN-RELATED"/>
    <property type="match status" value="1"/>
</dbReference>
<evidence type="ECO:0000313" key="6">
    <source>
        <dbReference type="Proteomes" id="UP000301751"/>
    </source>
</evidence>
<dbReference type="InterPro" id="IPR001345">
    <property type="entry name" value="PG/BPGM_mutase_AS"/>
</dbReference>
<dbReference type="RefSeq" id="WP_137735390.1">
    <property type="nucleotide sequence ID" value="NZ_BJCL01000019.1"/>
</dbReference>
<feature type="binding site" evidence="4">
    <location>
        <position position="61"/>
    </location>
    <ligand>
        <name>substrate</name>
    </ligand>
</feature>
<evidence type="ECO:0000256" key="3">
    <source>
        <dbReference type="PIRSR" id="PIRSR613078-1"/>
    </source>
</evidence>
<dbReference type="Gene3D" id="3.40.50.1240">
    <property type="entry name" value="Phosphoglycerate mutase-like"/>
    <property type="match status" value="1"/>
</dbReference>
<dbReference type="EMBL" id="BJCL01000019">
    <property type="protein sequence ID" value="GCL65681.1"/>
    <property type="molecule type" value="Genomic_DNA"/>
</dbReference>
<dbReference type="PROSITE" id="PS00175">
    <property type="entry name" value="PG_MUTASE"/>
    <property type="match status" value="1"/>
</dbReference>
<dbReference type="SUPFAM" id="SSF53254">
    <property type="entry name" value="Phosphoglycerate mutase-like"/>
    <property type="match status" value="1"/>
</dbReference>
<dbReference type="Pfam" id="PF00300">
    <property type="entry name" value="His_Phos_1"/>
    <property type="match status" value="1"/>
</dbReference>
<keyword evidence="1" id="KW-0324">Glycolysis</keyword>
<accession>A0A480AWA6</accession>
<reference evidence="6" key="1">
    <citation type="submission" date="2019-03" db="EMBL/GenBank/DDBJ databases">
        <title>Aquabacterium pictum sp.nov., the first bacteriochlorophyll a-containing freshwater bacterium in the genus Aquabacterium of the class Betaproteobacteria.</title>
        <authorList>
            <person name="Hirose S."/>
            <person name="Tank M."/>
            <person name="Hara E."/>
            <person name="Tamaki H."/>
            <person name="Takaichi S."/>
            <person name="Haruta S."/>
            <person name="Hanada S."/>
        </authorList>
    </citation>
    <scope>NUCLEOTIDE SEQUENCE [LARGE SCALE GENOMIC DNA]</scope>
    <source>
        <strain evidence="6">W35</strain>
    </source>
</reference>
<dbReference type="GO" id="GO:0005737">
    <property type="term" value="C:cytoplasm"/>
    <property type="evidence" value="ECO:0007669"/>
    <property type="project" value="TreeGrafter"/>
</dbReference>
<sequence length="213" mass="22636">MSALTRLVVIRHGETAWNAAGRMQGHQDIPLNALGLRQAAALAGALAGEGLHRVVASDLQRAWQTAQALAGPLGLPLQAEPGLRERCFGLLEGHTHAEIEARWPVQARRWRERDPHFAPEGGESLVSFQARCLAAVDRLAAAHAGETIALVCHGGVLDGLYRAATHVALDHPRSWPLGNASINRLLHTAQGLALVGWNDSAHLDGVAADDSTA</sequence>
<feature type="binding site" evidence="4">
    <location>
        <begin position="11"/>
        <end position="18"/>
    </location>
    <ligand>
        <name>substrate</name>
    </ligand>
</feature>
<evidence type="ECO:0000256" key="1">
    <source>
        <dbReference type="ARBA" id="ARBA00023152"/>
    </source>
</evidence>
<gene>
    <name evidence="5" type="ORF">AQPW35_47620</name>
</gene>
<dbReference type="SMART" id="SM00855">
    <property type="entry name" value="PGAM"/>
    <property type="match status" value="1"/>
</dbReference>
<dbReference type="AlphaFoldDB" id="A0A480AWA6"/>
<dbReference type="InterPro" id="IPR013078">
    <property type="entry name" value="His_Pase_superF_clade-1"/>
</dbReference>